<sequence>MKYFLLFVDDFSRMAFVYFLKTKDEVFSFFKAFKTLVENQTGRKLKVLRSDNGTEFCSKEFENFLQLAGIVHQKTCAYTPEQNGLCERYNRTIVEKARCLLFDAGLKKCFWAEAVNTAVYLRNRSIASGLDNKTPIEIWTGTKPDVSNLRIFGSKAMVHIPKEKRLKLDRKATDGILVGYSDNIKGHQVYNPKNNKVTIARDIVVIEEGIDQKQEVIHINISEGTNDIFPMKEEREECTQEVGNMMHTKPEKDQEQKEVLSLKESHDTDGFEDSEDVLAAEPAEPVPARPQLPSQPRHSPMLPVEMPAKRLRKQTDRYGFGVVCEGQTSETSASEISLN</sequence>
<evidence type="ECO:0000256" key="4">
    <source>
        <dbReference type="ARBA" id="ARBA00022801"/>
    </source>
</evidence>
<dbReference type="GO" id="GO:0015074">
    <property type="term" value="P:DNA integration"/>
    <property type="evidence" value="ECO:0007669"/>
    <property type="project" value="UniProtKB-KW"/>
</dbReference>
<dbReference type="GO" id="GO:0003887">
    <property type="term" value="F:DNA-directed DNA polymerase activity"/>
    <property type="evidence" value="ECO:0007669"/>
    <property type="project" value="UniProtKB-KW"/>
</dbReference>
<keyword evidence="4" id="KW-0378">Hydrolase</keyword>
<evidence type="ECO:0000256" key="10">
    <source>
        <dbReference type="SAM" id="MobiDB-lite"/>
    </source>
</evidence>
<keyword evidence="3" id="KW-0255">Endonuclease</keyword>
<reference evidence="12" key="1">
    <citation type="submission" date="2021-02" db="EMBL/GenBank/DDBJ databases">
        <authorList>
            <person name="Steward A R."/>
        </authorList>
    </citation>
    <scope>NUCLEOTIDE SEQUENCE</scope>
</reference>
<keyword evidence="8" id="KW-0239">DNA-directed DNA polymerase</keyword>
<evidence type="ECO:0000256" key="1">
    <source>
        <dbReference type="ARBA" id="ARBA00022722"/>
    </source>
</evidence>
<keyword evidence="2" id="KW-0479">Metal-binding</keyword>
<dbReference type="AlphaFoldDB" id="A0A821Y3M9"/>
<evidence type="ECO:0000313" key="13">
    <source>
        <dbReference type="Proteomes" id="UP000663880"/>
    </source>
</evidence>
<feature type="domain" description="Integrase catalytic" evidence="11">
    <location>
        <begin position="1"/>
        <end position="143"/>
    </location>
</feature>
<dbReference type="PANTHER" id="PTHR42648">
    <property type="entry name" value="TRANSPOSASE, PUTATIVE-RELATED"/>
    <property type="match status" value="1"/>
</dbReference>
<dbReference type="GO" id="GO:0003676">
    <property type="term" value="F:nucleic acid binding"/>
    <property type="evidence" value="ECO:0007669"/>
    <property type="project" value="InterPro"/>
</dbReference>
<keyword evidence="9" id="KW-0233">DNA recombination</keyword>
<gene>
    <name evidence="12" type="ORF">PMACD_LOCUS15935</name>
</gene>
<evidence type="ECO:0000256" key="6">
    <source>
        <dbReference type="ARBA" id="ARBA00022908"/>
    </source>
</evidence>
<evidence type="ECO:0000313" key="12">
    <source>
        <dbReference type="EMBL" id="CAF4953468.1"/>
    </source>
</evidence>
<evidence type="ECO:0000256" key="2">
    <source>
        <dbReference type="ARBA" id="ARBA00022723"/>
    </source>
</evidence>
<dbReference type="Gene3D" id="3.30.420.10">
    <property type="entry name" value="Ribonuclease H-like superfamily/Ribonuclease H"/>
    <property type="match status" value="1"/>
</dbReference>
<evidence type="ECO:0000256" key="3">
    <source>
        <dbReference type="ARBA" id="ARBA00022759"/>
    </source>
</evidence>
<dbReference type="PROSITE" id="PS50994">
    <property type="entry name" value="INTEGRASE"/>
    <property type="match status" value="1"/>
</dbReference>
<keyword evidence="5" id="KW-0460">Magnesium</keyword>
<dbReference type="Pfam" id="PF00665">
    <property type="entry name" value="rve"/>
    <property type="match status" value="1"/>
</dbReference>
<dbReference type="SUPFAM" id="SSF53098">
    <property type="entry name" value="Ribonuclease H-like"/>
    <property type="match status" value="1"/>
</dbReference>
<name>A0A821Y3M9_9NEOP</name>
<protein>
    <recommendedName>
        <fullName evidence="11">Integrase catalytic domain-containing protein</fullName>
    </recommendedName>
</protein>
<dbReference type="GO" id="GO:0003964">
    <property type="term" value="F:RNA-directed DNA polymerase activity"/>
    <property type="evidence" value="ECO:0007669"/>
    <property type="project" value="UniProtKB-KW"/>
</dbReference>
<keyword evidence="8" id="KW-0548">Nucleotidyltransferase</keyword>
<keyword evidence="1" id="KW-0540">Nuclease</keyword>
<dbReference type="Pfam" id="PF25597">
    <property type="entry name" value="SH3_retrovirus"/>
    <property type="match status" value="1"/>
</dbReference>
<dbReference type="InterPro" id="IPR036397">
    <property type="entry name" value="RNaseH_sf"/>
</dbReference>
<dbReference type="GO" id="GO:0006310">
    <property type="term" value="P:DNA recombination"/>
    <property type="evidence" value="ECO:0007669"/>
    <property type="project" value="UniProtKB-KW"/>
</dbReference>
<evidence type="ECO:0000259" key="11">
    <source>
        <dbReference type="PROSITE" id="PS50994"/>
    </source>
</evidence>
<dbReference type="PANTHER" id="PTHR42648:SF11">
    <property type="entry name" value="TRANSPOSON TY4-P GAG-POL POLYPROTEIN"/>
    <property type="match status" value="1"/>
</dbReference>
<evidence type="ECO:0000256" key="8">
    <source>
        <dbReference type="ARBA" id="ARBA00022932"/>
    </source>
</evidence>
<evidence type="ECO:0000256" key="9">
    <source>
        <dbReference type="ARBA" id="ARBA00023172"/>
    </source>
</evidence>
<feature type="compositionally biased region" description="Basic and acidic residues" evidence="10">
    <location>
        <begin position="248"/>
        <end position="269"/>
    </location>
</feature>
<dbReference type="InterPro" id="IPR039537">
    <property type="entry name" value="Retrotran_Ty1/copia-like"/>
</dbReference>
<evidence type="ECO:0000256" key="5">
    <source>
        <dbReference type="ARBA" id="ARBA00022842"/>
    </source>
</evidence>
<dbReference type="GO" id="GO:0046872">
    <property type="term" value="F:metal ion binding"/>
    <property type="evidence" value="ECO:0007669"/>
    <property type="project" value="UniProtKB-KW"/>
</dbReference>
<dbReference type="InterPro" id="IPR001584">
    <property type="entry name" value="Integrase_cat-core"/>
</dbReference>
<dbReference type="InterPro" id="IPR012337">
    <property type="entry name" value="RNaseH-like_sf"/>
</dbReference>
<comment type="caution">
    <text evidence="12">The sequence shown here is derived from an EMBL/GenBank/DDBJ whole genome shotgun (WGS) entry which is preliminary data.</text>
</comment>
<dbReference type="OrthoDB" id="413361at2759"/>
<feature type="region of interest" description="Disordered" evidence="10">
    <location>
        <begin position="247"/>
        <end position="303"/>
    </location>
</feature>
<keyword evidence="6" id="KW-0229">DNA integration</keyword>
<dbReference type="GO" id="GO:0004519">
    <property type="term" value="F:endonuclease activity"/>
    <property type="evidence" value="ECO:0007669"/>
    <property type="project" value="UniProtKB-KW"/>
</dbReference>
<keyword evidence="7" id="KW-0695">RNA-directed DNA polymerase</keyword>
<dbReference type="Proteomes" id="UP000663880">
    <property type="component" value="Unassembled WGS sequence"/>
</dbReference>
<dbReference type="EMBL" id="CAJOBZ010000075">
    <property type="protein sequence ID" value="CAF4953468.1"/>
    <property type="molecule type" value="Genomic_DNA"/>
</dbReference>
<proteinExistence type="predicted"/>
<dbReference type="InterPro" id="IPR057670">
    <property type="entry name" value="SH3_retrovirus"/>
</dbReference>
<evidence type="ECO:0000256" key="7">
    <source>
        <dbReference type="ARBA" id="ARBA00022918"/>
    </source>
</evidence>
<organism evidence="12 13">
    <name type="scientific">Pieris macdunnoughi</name>
    <dbReference type="NCBI Taxonomy" id="345717"/>
    <lineage>
        <taxon>Eukaryota</taxon>
        <taxon>Metazoa</taxon>
        <taxon>Ecdysozoa</taxon>
        <taxon>Arthropoda</taxon>
        <taxon>Hexapoda</taxon>
        <taxon>Insecta</taxon>
        <taxon>Pterygota</taxon>
        <taxon>Neoptera</taxon>
        <taxon>Endopterygota</taxon>
        <taxon>Lepidoptera</taxon>
        <taxon>Glossata</taxon>
        <taxon>Ditrysia</taxon>
        <taxon>Papilionoidea</taxon>
        <taxon>Pieridae</taxon>
        <taxon>Pierinae</taxon>
        <taxon>Pieris</taxon>
    </lineage>
</organism>
<dbReference type="GO" id="GO:0016787">
    <property type="term" value="F:hydrolase activity"/>
    <property type="evidence" value="ECO:0007669"/>
    <property type="project" value="UniProtKB-KW"/>
</dbReference>
<accession>A0A821Y3M9</accession>
<keyword evidence="8" id="KW-0808">Transferase</keyword>
<keyword evidence="13" id="KW-1185">Reference proteome</keyword>